<protein>
    <submittedName>
        <fullName evidence="1">Uncharacterized protein</fullName>
    </submittedName>
</protein>
<dbReference type="AlphaFoldDB" id="A0A139QMC5"/>
<evidence type="ECO:0000313" key="2">
    <source>
        <dbReference type="Proteomes" id="UP000070353"/>
    </source>
</evidence>
<evidence type="ECO:0000313" key="1">
    <source>
        <dbReference type="EMBL" id="KXU03511.1"/>
    </source>
</evidence>
<dbReference type="EMBL" id="LQZB01000195">
    <property type="protein sequence ID" value="KXU03511.1"/>
    <property type="molecule type" value="Genomic_DNA"/>
</dbReference>
<name>A0A139QMC5_STROR</name>
<organism evidence="1 2">
    <name type="scientific">Streptococcus oralis</name>
    <dbReference type="NCBI Taxonomy" id="1303"/>
    <lineage>
        <taxon>Bacteria</taxon>
        <taxon>Bacillati</taxon>
        <taxon>Bacillota</taxon>
        <taxon>Bacilli</taxon>
        <taxon>Lactobacillales</taxon>
        <taxon>Streptococcaceae</taxon>
        <taxon>Streptococcus</taxon>
    </lineage>
</organism>
<dbReference type="Proteomes" id="UP000070353">
    <property type="component" value="Unassembled WGS sequence"/>
</dbReference>
<accession>A0A139QMC5</accession>
<sequence length="128" mass="15610">MNIYKDYLCKKILETVNIEVETGADFDVTVNFCRDEYNFYLTLSREGEELEFDFIDDRLNLIIYHCCHEKLYYSITEMDEILNFKYAIDMLVELFVANKWYTFVPDLTTHNLWELVEQYKKGKLRDYY</sequence>
<proteinExistence type="predicted"/>
<dbReference type="PATRIC" id="fig|1303.84.peg.1899"/>
<gene>
    <name evidence="1" type="ORF">SORDD24_01711</name>
</gene>
<dbReference type="RefSeq" id="WP_061409723.1">
    <property type="nucleotide sequence ID" value="NZ_KQ970761.1"/>
</dbReference>
<comment type="caution">
    <text evidence="1">The sequence shown here is derived from an EMBL/GenBank/DDBJ whole genome shotgun (WGS) entry which is preliminary data.</text>
</comment>
<reference evidence="1 2" key="1">
    <citation type="submission" date="2016-01" db="EMBL/GenBank/DDBJ databases">
        <title>Highly variable Streptococcus oralis are common among viridans streptococci isolated from primates.</title>
        <authorList>
            <person name="Denapaite D."/>
            <person name="Rieger M."/>
            <person name="Koendgen S."/>
            <person name="Brueckner R."/>
            <person name="Ochigava I."/>
            <person name="Kappeler P."/>
            <person name="Maetz-Rensing K."/>
            <person name="Leendertz F."/>
            <person name="Hakenbeck R."/>
        </authorList>
    </citation>
    <scope>NUCLEOTIDE SEQUENCE [LARGE SCALE GENOMIC DNA]</scope>
    <source>
        <strain evidence="1 2">DD24</strain>
    </source>
</reference>